<keyword evidence="4" id="KW-1185">Reference proteome</keyword>
<comment type="caution">
    <text evidence="3">The sequence shown here is derived from an EMBL/GenBank/DDBJ whole genome shotgun (WGS) entry which is preliminary data.</text>
</comment>
<sequence length="549" mass="63753">MSQSEASDDEFSCYSDDRPNRHIGAAKKWLSYTEKERGEYASLVQAKNQDLSIHLYNAYVLRQRAKEYQDDPQNAKINTEYSNLPENQRTFKPPNKWTAWPLPPDHVPRPTDNDIKEDGFDMYTLRKKESDRPSRELEEVLLGITLKLARKMFEQRESENDKVMTTDITKPIYTSSTDNEAERDYVEKKLNMSPETYIRTPSFQKQSEDFFLEPVFSCEDENLRQLLRPSIRHILVKINQVLTGLHESRKACYSHASLEPKRAISSQLKRSRDKTFTLVAPPQNTHVIANQNEEQNELLQVKKSRLGRPPKVYERLDGENEQDFLVRIARKKKKAIPVFKTTREPEKPAKKNPELPAKKLKKPSRDRVLRRQNKIGLRDWSEIIGIAALIGISEDVITKTTQRCVNLFDESILIKSMTEAHFKDQDADSTICYRASHDSCTLSEDATNESESQTSDFHARNSNYSSSKISLPKRKLSTKQAFFCPITRCPRRLQGFKDQDALNRHLSKGHRIERKLIEDHNLLQNHEDLDGAIHTDGFLRCLRTQQYTK</sequence>
<accession>A0A420J5N7</accession>
<evidence type="ECO:0000256" key="1">
    <source>
        <dbReference type="SAM" id="MobiDB-lite"/>
    </source>
</evidence>
<evidence type="ECO:0000313" key="3">
    <source>
        <dbReference type="EMBL" id="RKF82081.1"/>
    </source>
</evidence>
<reference evidence="3 4" key="1">
    <citation type="journal article" date="2018" name="BMC Genomics">
        <title>Comparative genome analyses reveal sequence features reflecting distinct modes of host-adaptation between dicot and monocot powdery mildew.</title>
        <authorList>
            <person name="Wu Y."/>
            <person name="Ma X."/>
            <person name="Pan Z."/>
            <person name="Kale S.D."/>
            <person name="Song Y."/>
            <person name="King H."/>
            <person name="Zhang Q."/>
            <person name="Presley C."/>
            <person name="Deng X."/>
            <person name="Wei C.I."/>
            <person name="Xiao S."/>
        </authorList>
    </citation>
    <scope>NUCLEOTIDE SEQUENCE [LARGE SCALE GENOMIC DNA]</scope>
    <source>
        <strain evidence="3">UMSG3</strain>
    </source>
</reference>
<organism evidence="3 4">
    <name type="scientific">Golovinomyces cichoracearum</name>
    <dbReference type="NCBI Taxonomy" id="62708"/>
    <lineage>
        <taxon>Eukaryota</taxon>
        <taxon>Fungi</taxon>
        <taxon>Dikarya</taxon>
        <taxon>Ascomycota</taxon>
        <taxon>Pezizomycotina</taxon>
        <taxon>Leotiomycetes</taxon>
        <taxon>Erysiphales</taxon>
        <taxon>Erysiphaceae</taxon>
        <taxon>Golovinomyces</taxon>
    </lineage>
</organism>
<gene>
    <name evidence="3" type="ORF">GcM3_028042</name>
</gene>
<feature type="region of interest" description="Disordered" evidence="1">
    <location>
        <begin position="85"/>
        <end position="117"/>
    </location>
</feature>
<name>A0A420J5N7_9PEZI</name>
<evidence type="ECO:0000259" key="2">
    <source>
        <dbReference type="Pfam" id="PF10680"/>
    </source>
</evidence>
<protein>
    <recommendedName>
        <fullName evidence="2">Rrn9 domain-containing protein</fullName>
    </recommendedName>
</protein>
<dbReference type="STRING" id="62708.A0A420J5N7"/>
<dbReference type="EMBL" id="MCBQ01002829">
    <property type="protein sequence ID" value="RKF82081.1"/>
    <property type="molecule type" value="Genomic_DNA"/>
</dbReference>
<dbReference type="InterPro" id="IPR019622">
    <property type="entry name" value="Rrn9_dom"/>
</dbReference>
<proteinExistence type="predicted"/>
<evidence type="ECO:0000313" key="4">
    <source>
        <dbReference type="Proteomes" id="UP000283383"/>
    </source>
</evidence>
<dbReference type="Proteomes" id="UP000283383">
    <property type="component" value="Unassembled WGS sequence"/>
</dbReference>
<dbReference type="AlphaFoldDB" id="A0A420J5N7"/>
<feature type="region of interest" description="Disordered" evidence="1">
    <location>
        <begin position="341"/>
        <end position="367"/>
    </location>
</feature>
<dbReference type="Pfam" id="PF10680">
    <property type="entry name" value="RRN9"/>
    <property type="match status" value="1"/>
</dbReference>
<feature type="compositionally biased region" description="Basic and acidic residues" evidence="1">
    <location>
        <begin position="106"/>
        <end position="117"/>
    </location>
</feature>
<feature type="domain" description="Rrn9" evidence="2">
    <location>
        <begin position="45"/>
        <end position="112"/>
    </location>
</feature>